<proteinExistence type="predicted"/>
<gene>
    <name evidence="1" type="ORF">OSB1V03_LOCUS13949</name>
</gene>
<sequence length="281" mass="31109">MVHMGSVRRFSWPLDPTSDETNCDYNSNDLTTGRYIDIDNINLVVRLQTYVDDIIGSADRQTVCGKHCNQNCRLHWRRNTCRTSQPTPLQTPPTQRSANGLIARYHPNVNNEVVIDINDNTNANTVTDIKVPIVKSLISRFKSSSTSTTSDSSTTCSSCRARQSISSNSSASSSCGRSATEAGHVIANQNILTNSLSDTSSDSEIVSDISDFSDDHNSSHTSDLMFNELILGELSEMRQILEEILSNRDQLGSDFNQSNTEELFKLFGFSLSVLRSIIARL</sequence>
<dbReference type="EMBL" id="CAJPIZ010012935">
    <property type="protein sequence ID" value="CAG2113982.1"/>
    <property type="molecule type" value="Genomic_DNA"/>
</dbReference>
<evidence type="ECO:0000313" key="2">
    <source>
        <dbReference type="Proteomes" id="UP000759131"/>
    </source>
</evidence>
<dbReference type="Proteomes" id="UP000759131">
    <property type="component" value="Unassembled WGS sequence"/>
</dbReference>
<evidence type="ECO:0000313" key="1">
    <source>
        <dbReference type="EMBL" id="CAD7633552.1"/>
    </source>
</evidence>
<accession>A0A7R9L3Z5</accession>
<dbReference type="EMBL" id="OC867510">
    <property type="protein sequence ID" value="CAD7633552.1"/>
    <property type="molecule type" value="Genomic_DNA"/>
</dbReference>
<protein>
    <submittedName>
        <fullName evidence="1">Uncharacterized protein</fullName>
    </submittedName>
</protein>
<name>A0A7R9L3Z5_9ACAR</name>
<organism evidence="1">
    <name type="scientific">Medioppia subpectinata</name>
    <dbReference type="NCBI Taxonomy" id="1979941"/>
    <lineage>
        <taxon>Eukaryota</taxon>
        <taxon>Metazoa</taxon>
        <taxon>Ecdysozoa</taxon>
        <taxon>Arthropoda</taxon>
        <taxon>Chelicerata</taxon>
        <taxon>Arachnida</taxon>
        <taxon>Acari</taxon>
        <taxon>Acariformes</taxon>
        <taxon>Sarcoptiformes</taxon>
        <taxon>Oribatida</taxon>
        <taxon>Brachypylina</taxon>
        <taxon>Oppioidea</taxon>
        <taxon>Oppiidae</taxon>
        <taxon>Medioppia</taxon>
    </lineage>
</organism>
<reference evidence="1" key="1">
    <citation type="submission" date="2020-11" db="EMBL/GenBank/DDBJ databases">
        <authorList>
            <person name="Tran Van P."/>
        </authorList>
    </citation>
    <scope>NUCLEOTIDE SEQUENCE</scope>
</reference>
<dbReference type="AlphaFoldDB" id="A0A7R9L3Z5"/>
<keyword evidence="2" id="KW-1185">Reference proteome</keyword>